<proteinExistence type="predicted"/>
<dbReference type="SUPFAM" id="SSF48726">
    <property type="entry name" value="Immunoglobulin"/>
    <property type="match status" value="1"/>
</dbReference>
<evidence type="ECO:0000256" key="2">
    <source>
        <dbReference type="ARBA" id="ARBA00023136"/>
    </source>
</evidence>
<dbReference type="InterPro" id="IPR051275">
    <property type="entry name" value="Cell_adhesion_signaling"/>
</dbReference>
<dbReference type="Gene3D" id="2.60.40.10">
    <property type="entry name" value="Immunoglobulins"/>
    <property type="match status" value="1"/>
</dbReference>
<dbReference type="AlphaFoldDB" id="A0A8B6EV46"/>
<dbReference type="GO" id="GO:0005886">
    <property type="term" value="C:plasma membrane"/>
    <property type="evidence" value="ECO:0007669"/>
    <property type="project" value="TreeGrafter"/>
</dbReference>
<evidence type="ECO:0000256" key="3">
    <source>
        <dbReference type="ARBA" id="ARBA00023157"/>
    </source>
</evidence>
<dbReference type="InterPro" id="IPR007110">
    <property type="entry name" value="Ig-like_dom"/>
</dbReference>
<comment type="subcellular location">
    <subcellularLocation>
        <location evidence="1">Membrane</location>
        <topology evidence="1">Single-pass type I membrane protein</topology>
    </subcellularLocation>
</comment>
<evidence type="ECO:0000256" key="6">
    <source>
        <dbReference type="SAM" id="SignalP"/>
    </source>
</evidence>
<feature type="signal peptide" evidence="6">
    <location>
        <begin position="1"/>
        <end position="28"/>
    </location>
</feature>
<name>A0A8B6EV46_MYTGA</name>
<keyword evidence="3" id="KW-1015">Disulfide bond</keyword>
<evidence type="ECO:0000256" key="1">
    <source>
        <dbReference type="ARBA" id="ARBA00004479"/>
    </source>
</evidence>
<dbReference type="InterPro" id="IPR013783">
    <property type="entry name" value="Ig-like_fold"/>
</dbReference>
<dbReference type="PROSITE" id="PS50835">
    <property type="entry name" value="IG_LIKE"/>
    <property type="match status" value="1"/>
</dbReference>
<dbReference type="GO" id="GO:0005911">
    <property type="term" value="C:cell-cell junction"/>
    <property type="evidence" value="ECO:0007669"/>
    <property type="project" value="TreeGrafter"/>
</dbReference>
<dbReference type="Proteomes" id="UP000596742">
    <property type="component" value="Unassembled WGS sequence"/>
</dbReference>
<keyword evidence="2" id="KW-0472">Membrane</keyword>
<dbReference type="GO" id="GO:0050839">
    <property type="term" value="F:cell adhesion molecule binding"/>
    <property type="evidence" value="ECO:0007669"/>
    <property type="project" value="TreeGrafter"/>
</dbReference>
<dbReference type="OrthoDB" id="6143711at2759"/>
<dbReference type="EMBL" id="UYJE01005804">
    <property type="protein sequence ID" value="VDI40481.1"/>
    <property type="molecule type" value="Genomic_DNA"/>
</dbReference>
<comment type="caution">
    <text evidence="8">The sequence shown here is derived from an EMBL/GenBank/DDBJ whole genome shotgun (WGS) entry which is preliminary data.</text>
</comment>
<accession>A0A8B6EV46</accession>
<organism evidence="8 9">
    <name type="scientific">Mytilus galloprovincialis</name>
    <name type="common">Mediterranean mussel</name>
    <dbReference type="NCBI Taxonomy" id="29158"/>
    <lineage>
        <taxon>Eukaryota</taxon>
        <taxon>Metazoa</taxon>
        <taxon>Spiralia</taxon>
        <taxon>Lophotrochozoa</taxon>
        <taxon>Mollusca</taxon>
        <taxon>Bivalvia</taxon>
        <taxon>Autobranchia</taxon>
        <taxon>Pteriomorphia</taxon>
        <taxon>Mytilida</taxon>
        <taxon>Mytiloidea</taxon>
        <taxon>Mytilidae</taxon>
        <taxon>Mytilinae</taxon>
        <taxon>Mytilus</taxon>
    </lineage>
</organism>
<gene>
    <name evidence="8" type="ORF">MGAL_10B075943</name>
</gene>
<keyword evidence="6" id="KW-0732">Signal</keyword>
<dbReference type="PANTHER" id="PTHR11640:SF31">
    <property type="entry name" value="IRREGULAR CHIASM C-ROUGHEST PROTEIN-RELATED"/>
    <property type="match status" value="1"/>
</dbReference>
<evidence type="ECO:0000256" key="5">
    <source>
        <dbReference type="ARBA" id="ARBA00023319"/>
    </source>
</evidence>
<dbReference type="InterPro" id="IPR036179">
    <property type="entry name" value="Ig-like_dom_sf"/>
</dbReference>
<sequence length="157" mass="17443">MDSTVSGFAPRASRFFILLAIFIIQAAAQSPPGAPIITAPQTIKRNDQITLTCTVKGGSPPPSVKWLRDDIVIDETFTTTQSSDGPIVVNTYSFVADDEEHLEVFECQSDNGVLQNPLSRTIFVEVWSKYAVKHLTCVNMSTLDLFFYYKSQCKITQ</sequence>
<protein>
    <recommendedName>
        <fullName evidence="7">Ig-like domain-containing protein</fullName>
    </recommendedName>
</protein>
<dbReference type="InterPro" id="IPR013162">
    <property type="entry name" value="CD80_C2-set"/>
</dbReference>
<keyword evidence="9" id="KW-1185">Reference proteome</keyword>
<evidence type="ECO:0000313" key="9">
    <source>
        <dbReference type="Proteomes" id="UP000596742"/>
    </source>
</evidence>
<evidence type="ECO:0000313" key="8">
    <source>
        <dbReference type="EMBL" id="VDI40481.1"/>
    </source>
</evidence>
<keyword evidence="5" id="KW-0393">Immunoglobulin domain</keyword>
<dbReference type="PANTHER" id="PTHR11640">
    <property type="entry name" value="NEPHRIN"/>
    <property type="match status" value="1"/>
</dbReference>
<feature type="domain" description="Ig-like" evidence="7">
    <location>
        <begin position="32"/>
        <end position="119"/>
    </location>
</feature>
<evidence type="ECO:0000259" key="7">
    <source>
        <dbReference type="PROSITE" id="PS50835"/>
    </source>
</evidence>
<feature type="chain" id="PRO_5032492547" description="Ig-like domain-containing protein" evidence="6">
    <location>
        <begin position="29"/>
        <end position="157"/>
    </location>
</feature>
<dbReference type="GO" id="GO:0098609">
    <property type="term" value="P:cell-cell adhesion"/>
    <property type="evidence" value="ECO:0007669"/>
    <property type="project" value="TreeGrafter"/>
</dbReference>
<keyword evidence="4" id="KW-0325">Glycoprotein</keyword>
<evidence type="ECO:0000256" key="4">
    <source>
        <dbReference type="ARBA" id="ARBA00023180"/>
    </source>
</evidence>
<reference evidence="8" key="1">
    <citation type="submission" date="2018-11" db="EMBL/GenBank/DDBJ databases">
        <authorList>
            <person name="Alioto T."/>
            <person name="Alioto T."/>
        </authorList>
    </citation>
    <scope>NUCLEOTIDE SEQUENCE</scope>
</reference>
<dbReference type="Pfam" id="PF08205">
    <property type="entry name" value="C2-set_2"/>
    <property type="match status" value="1"/>
</dbReference>